<dbReference type="Proteomes" id="UP000605970">
    <property type="component" value="Unassembled WGS sequence"/>
</dbReference>
<reference evidence="1" key="1">
    <citation type="journal article" date="2020" name="Ecol. Evol.">
        <title>Genome structure and content of the rice root-knot nematode (Meloidogyne graminicola).</title>
        <authorList>
            <person name="Phan N.T."/>
            <person name="Danchin E.G.J."/>
            <person name="Klopp C."/>
            <person name="Perfus-Barbeoch L."/>
            <person name="Kozlowski D.K."/>
            <person name="Koutsovoulos G.D."/>
            <person name="Lopez-Roques C."/>
            <person name="Bouchez O."/>
            <person name="Zahm M."/>
            <person name="Besnard G."/>
            <person name="Bellafiore S."/>
        </authorList>
    </citation>
    <scope>NUCLEOTIDE SEQUENCE</scope>
    <source>
        <strain evidence="1">VN-18</strain>
    </source>
</reference>
<keyword evidence="2" id="KW-1185">Reference proteome</keyword>
<evidence type="ECO:0000313" key="1">
    <source>
        <dbReference type="EMBL" id="KAF7638503.1"/>
    </source>
</evidence>
<dbReference type="AlphaFoldDB" id="A0A8T0A022"/>
<protein>
    <submittedName>
        <fullName evidence="1">Uncharacterized protein</fullName>
    </submittedName>
</protein>
<organism evidence="1 2">
    <name type="scientific">Meloidogyne graminicola</name>
    <dbReference type="NCBI Taxonomy" id="189291"/>
    <lineage>
        <taxon>Eukaryota</taxon>
        <taxon>Metazoa</taxon>
        <taxon>Ecdysozoa</taxon>
        <taxon>Nematoda</taxon>
        <taxon>Chromadorea</taxon>
        <taxon>Rhabditida</taxon>
        <taxon>Tylenchina</taxon>
        <taxon>Tylenchomorpha</taxon>
        <taxon>Tylenchoidea</taxon>
        <taxon>Meloidogynidae</taxon>
        <taxon>Meloidogyninae</taxon>
        <taxon>Meloidogyne</taxon>
    </lineage>
</organism>
<dbReference type="EMBL" id="JABEBT010000012">
    <property type="protein sequence ID" value="KAF7638503.1"/>
    <property type="molecule type" value="Genomic_DNA"/>
</dbReference>
<evidence type="ECO:0000313" key="2">
    <source>
        <dbReference type="Proteomes" id="UP000605970"/>
    </source>
</evidence>
<accession>A0A8T0A022</accession>
<comment type="caution">
    <text evidence="1">The sequence shown here is derived from an EMBL/GenBank/DDBJ whole genome shotgun (WGS) entry which is preliminary data.</text>
</comment>
<gene>
    <name evidence="1" type="ORF">Mgra_00002181</name>
</gene>
<proteinExistence type="predicted"/>
<name>A0A8T0A022_9BILA</name>
<sequence length="63" mass="7761">MTLLYVDLDKMKVLLFNDTITHLFLKRRKISFESKIKFLYKYAEILSYFYSLEICQRTLIRFV</sequence>